<dbReference type="SUPFAM" id="SSF52540">
    <property type="entry name" value="P-loop containing nucleoside triphosphate hydrolases"/>
    <property type="match status" value="1"/>
</dbReference>
<sequence>MQDTLYLKLLENWANDNAPVFVVGPERSGTSLLFQQVSNHSAFCDFSEATVETFCFNKPWLLLEDSCPENYEMRLYVGQKNWDAFQNKIQPIVEANRLADARGLPTEYLYQEDRPKIWDARQYGPLLRTFFYFAWQNLGKKCLVEKTPAHIRSLPEIYNVFPNAKVLVCTREPSEIIASHRKRFEKEISLGVDRESPQIQWLNKPLEDYLAYFREIDDIVRHHIVQGRKILVVPYSELTEHALDTMQSIFEFIGVESNVNLDAQPSEAEARPEQLWDPLLNKPPQPNKIDISAYLNEEEVMRVKKLKEYLHDTWC</sequence>
<comment type="caution">
    <text evidence="1">The sequence shown here is derived from an EMBL/GenBank/DDBJ whole genome shotgun (WGS) entry which is preliminary data.</text>
</comment>
<evidence type="ECO:0000313" key="2">
    <source>
        <dbReference type="Proteomes" id="UP000239539"/>
    </source>
</evidence>
<protein>
    <recommendedName>
        <fullName evidence="3">Sulfotransferase</fullName>
    </recommendedName>
</protein>
<keyword evidence="2" id="KW-1185">Reference proteome</keyword>
<dbReference type="InterPro" id="IPR027417">
    <property type="entry name" value="P-loop_NTPase"/>
</dbReference>
<dbReference type="PANTHER" id="PTHR36451:SF1">
    <property type="entry name" value="OMEGA-HYDROXY-BETA-DIHYDROMENAQUINONE-9 SULFOTRANSFERASE STF3"/>
    <property type="match status" value="1"/>
</dbReference>
<organism evidence="1 2">
    <name type="scientific">Alteromonas gracilis</name>
    <dbReference type="NCBI Taxonomy" id="1479524"/>
    <lineage>
        <taxon>Bacteria</taxon>
        <taxon>Pseudomonadati</taxon>
        <taxon>Pseudomonadota</taxon>
        <taxon>Gammaproteobacteria</taxon>
        <taxon>Alteromonadales</taxon>
        <taxon>Alteromonadaceae</taxon>
        <taxon>Alteromonas/Salinimonas group</taxon>
        <taxon>Alteromonas</taxon>
    </lineage>
</organism>
<dbReference type="RefSeq" id="WP_105930290.1">
    <property type="nucleotide sequence ID" value="NZ_PVNO01000021.1"/>
</dbReference>
<evidence type="ECO:0000313" key="1">
    <source>
        <dbReference type="EMBL" id="PRO69881.1"/>
    </source>
</evidence>
<dbReference type="Proteomes" id="UP000239539">
    <property type="component" value="Unassembled WGS sequence"/>
</dbReference>
<name>A0ABX5CTU2_9ALTE</name>
<dbReference type="Gene3D" id="3.40.50.300">
    <property type="entry name" value="P-loop containing nucleotide triphosphate hydrolases"/>
    <property type="match status" value="1"/>
</dbReference>
<accession>A0ABX5CTU2</accession>
<dbReference type="PANTHER" id="PTHR36451">
    <property type="entry name" value="PAPS-DEPENDENT SULFOTRANSFERASE STF3"/>
    <property type="match status" value="1"/>
</dbReference>
<dbReference type="InterPro" id="IPR052736">
    <property type="entry name" value="Stf3_sulfotransferase"/>
</dbReference>
<reference evidence="2" key="1">
    <citation type="journal article" date="2020" name="Int. J. Syst. Evol. Microbiol.">
        <title>Alteromonas alba sp. nov., a marine bacterium isolated from the seawater of the West Pacific Ocean.</title>
        <authorList>
            <person name="Sun C."/>
            <person name="Wu Y.-H."/>
            <person name="Xamxidin M."/>
            <person name="Cheng H."/>
            <person name="Xu X.-W."/>
        </authorList>
    </citation>
    <scope>NUCLEOTIDE SEQUENCE [LARGE SCALE GENOMIC DNA]</scope>
    <source>
        <strain evidence="2">9a2</strain>
    </source>
</reference>
<dbReference type="Pfam" id="PF13469">
    <property type="entry name" value="Sulfotransfer_3"/>
    <property type="match status" value="1"/>
</dbReference>
<dbReference type="EMBL" id="PVNO01000021">
    <property type="protein sequence ID" value="PRO69881.1"/>
    <property type="molecule type" value="Genomic_DNA"/>
</dbReference>
<proteinExistence type="predicted"/>
<gene>
    <name evidence="1" type="ORF">C6Y39_05415</name>
</gene>
<evidence type="ECO:0008006" key="3">
    <source>
        <dbReference type="Google" id="ProtNLM"/>
    </source>
</evidence>